<gene>
    <name evidence="2" type="ORF">AVEN_245041_1</name>
</gene>
<name>A0A4Y2E7P7_ARAVE</name>
<protein>
    <recommendedName>
        <fullName evidence="1">Integrase p58-like C-terminal domain-containing protein</fullName>
    </recommendedName>
</protein>
<dbReference type="EMBL" id="BGPR01000527">
    <property type="protein sequence ID" value="GBM24787.1"/>
    <property type="molecule type" value="Genomic_DNA"/>
</dbReference>
<evidence type="ECO:0000313" key="2">
    <source>
        <dbReference type="EMBL" id="GBM24787.1"/>
    </source>
</evidence>
<dbReference type="AlphaFoldDB" id="A0A4Y2E7P7"/>
<reference evidence="2 3" key="1">
    <citation type="journal article" date="2019" name="Sci. Rep.">
        <title>Orb-weaving spider Araneus ventricosus genome elucidates the spidroin gene catalogue.</title>
        <authorList>
            <person name="Kono N."/>
            <person name="Nakamura H."/>
            <person name="Ohtoshi R."/>
            <person name="Moran D.A.P."/>
            <person name="Shinohara A."/>
            <person name="Yoshida Y."/>
            <person name="Fujiwara M."/>
            <person name="Mori M."/>
            <person name="Tomita M."/>
            <person name="Arakawa K."/>
        </authorList>
    </citation>
    <scope>NUCLEOTIDE SEQUENCE [LARGE SCALE GENOMIC DNA]</scope>
</reference>
<accession>A0A4Y2E7P7</accession>
<evidence type="ECO:0000259" key="1">
    <source>
        <dbReference type="Pfam" id="PF22938"/>
    </source>
</evidence>
<dbReference type="InterPro" id="IPR054465">
    <property type="entry name" value="Integrase_p58-like_C"/>
</dbReference>
<evidence type="ECO:0000313" key="3">
    <source>
        <dbReference type="Proteomes" id="UP000499080"/>
    </source>
</evidence>
<dbReference type="Proteomes" id="UP000499080">
    <property type="component" value="Unassembled WGS sequence"/>
</dbReference>
<comment type="caution">
    <text evidence="2">The sequence shown here is derived from an EMBL/GenBank/DDBJ whole genome shotgun (WGS) entry which is preliminary data.</text>
</comment>
<dbReference type="OrthoDB" id="6537797at2759"/>
<organism evidence="2 3">
    <name type="scientific">Araneus ventricosus</name>
    <name type="common">Orbweaver spider</name>
    <name type="synonym">Epeira ventricosa</name>
    <dbReference type="NCBI Taxonomy" id="182803"/>
    <lineage>
        <taxon>Eukaryota</taxon>
        <taxon>Metazoa</taxon>
        <taxon>Ecdysozoa</taxon>
        <taxon>Arthropoda</taxon>
        <taxon>Chelicerata</taxon>
        <taxon>Arachnida</taxon>
        <taxon>Araneae</taxon>
        <taxon>Araneomorphae</taxon>
        <taxon>Entelegynae</taxon>
        <taxon>Araneoidea</taxon>
        <taxon>Araneidae</taxon>
        <taxon>Araneus</taxon>
    </lineage>
</organism>
<dbReference type="Pfam" id="PF22938">
    <property type="entry name" value="Integrase_p58_C"/>
    <property type="match status" value="1"/>
</dbReference>
<feature type="domain" description="Integrase p58-like C-terminal" evidence="1">
    <location>
        <begin position="41"/>
        <end position="66"/>
    </location>
</feature>
<sequence length="142" mass="16152">MKTRYDSGETGRHFKEGYQVWMYNQKRRSGLSPKLQQIWEGPYTIVKKLNDVIYRVQRSPNASPTKLKEKITIYLKCNVTIAYKEKPFAVAVINPIMKRTDSLKASVEISLLTQASSGDAEKNSIIFMLTHCIPRAASAVLL</sequence>
<keyword evidence="3" id="KW-1185">Reference proteome</keyword>
<proteinExistence type="predicted"/>